<comment type="caution">
    <text evidence="1">The sequence shown here is derived from an EMBL/GenBank/DDBJ whole genome shotgun (WGS) entry which is preliminary data.</text>
</comment>
<proteinExistence type="predicted"/>
<name>A0A0F8WMJ8_9ZZZZ</name>
<accession>A0A0F8WMJ8</accession>
<sequence>MKEEYCGAWIPEEMKEDFIKKFAKRKYSLSDNQQLNEGERANG</sequence>
<protein>
    <submittedName>
        <fullName evidence="1">Uncharacterized protein</fullName>
    </submittedName>
</protein>
<dbReference type="EMBL" id="LAZR01064143">
    <property type="protein sequence ID" value="KKK58107.1"/>
    <property type="molecule type" value="Genomic_DNA"/>
</dbReference>
<gene>
    <name evidence="1" type="ORF">LCGC14_3047750</name>
</gene>
<evidence type="ECO:0000313" key="1">
    <source>
        <dbReference type="EMBL" id="KKK58107.1"/>
    </source>
</evidence>
<organism evidence="1">
    <name type="scientific">marine sediment metagenome</name>
    <dbReference type="NCBI Taxonomy" id="412755"/>
    <lineage>
        <taxon>unclassified sequences</taxon>
        <taxon>metagenomes</taxon>
        <taxon>ecological metagenomes</taxon>
    </lineage>
</organism>
<reference evidence="1" key="1">
    <citation type="journal article" date="2015" name="Nature">
        <title>Complex archaea that bridge the gap between prokaryotes and eukaryotes.</title>
        <authorList>
            <person name="Spang A."/>
            <person name="Saw J.H."/>
            <person name="Jorgensen S.L."/>
            <person name="Zaremba-Niedzwiedzka K."/>
            <person name="Martijn J."/>
            <person name="Lind A.E."/>
            <person name="van Eijk R."/>
            <person name="Schleper C."/>
            <person name="Guy L."/>
            <person name="Ettema T.J."/>
        </authorList>
    </citation>
    <scope>NUCLEOTIDE SEQUENCE</scope>
</reference>
<dbReference type="AlphaFoldDB" id="A0A0F8WMJ8"/>